<keyword evidence="2" id="KW-1185">Reference proteome</keyword>
<evidence type="ECO:0000313" key="1">
    <source>
        <dbReference type="EMBL" id="SDM50973.1"/>
    </source>
</evidence>
<dbReference type="AlphaFoldDB" id="A0A1G9TTA2"/>
<dbReference type="Proteomes" id="UP000199202">
    <property type="component" value="Unassembled WGS sequence"/>
</dbReference>
<sequence>MAINNVTESPSDPLALIWQTDWASLEHAGGTAEDTPAALADLLLGTPEAQAEAVRHLNGRVHHQNTLYSATGPAAFCVAAFLSDPRTDTLVPSREDGQRYPLRQELLEWLGSITDEVSNDAEAVLVRLGRLPEKYPEFTEIRALRPTLFPAVSAFFQDSNLPVRQGRSVLMS</sequence>
<protein>
    <submittedName>
        <fullName evidence="1">Uncharacterized protein</fullName>
    </submittedName>
</protein>
<proteinExistence type="predicted"/>
<evidence type="ECO:0000313" key="2">
    <source>
        <dbReference type="Proteomes" id="UP000199202"/>
    </source>
</evidence>
<name>A0A1G9TTA2_9ACTN</name>
<dbReference type="RefSeq" id="WP_090946849.1">
    <property type="nucleotide sequence ID" value="NZ_FNDJ01000046.1"/>
</dbReference>
<reference evidence="1 2" key="1">
    <citation type="submission" date="2016-10" db="EMBL/GenBank/DDBJ databases">
        <authorList>
            <person name="de Groot N.N."/>
        </authorList>
    </citation>
    <scope>NUCLEOTIDE SEQUENCE [LARGE SCALE GENOMIC DNA]</scope>
    <source>
        <strain evidence="1 2">CGMCC 4.6533</strain>
    </source>
</reference>
<dbReference type="OrthoDB" id="292843at2"/>
<gene>
    <name evidence="1" type="ORF">SAMN05421869_1462</name>
</gene>
<dbReference type="STRING" id="633440.SAMN05421869_1462"/>
<organism evidence="1 2">
    <name type="scientific">Nonomuraea jiangxiensis</name>
    <dbReference type="NCBI Taxonomy" id="633440"/>
    <lineage>
        <taxon>Bacteria</taxon>
        <taxon>Bacillati</taxon>
        <taxon>Actinomycetota</taxon>
        <taxon>Actinomycetes</taxon>
        <taxon>Streptosporangiales</taxon>
        <taxon>Streptosporangiaceae</taxon>
        <taxon>Nonomuraea</taxon>
    </lineage>
</organism>
<accession>A0A1G9TTA2</accession>
<dbReference type="EMBL" id="FNDJ01000046">
    <property type="protein sequence ID" value="SDM50973.1"/>
    <property type="molecule type" value="Genomic_DNA"/>
</dbReference>